<keyword evidence="2" id="KW-1185">Reference proteome</keyword>
<reference evidence="1 2" key="1">
    <citation type="submission" date="2016-09" db="EMBL/GenBank/DDBJ databases">
        <title>Complete genome sequence of microbes from the polar regions.</title>
        <authorList>
            <person name="Liao L."/>
            <person name="Chen B."/>
        </authorList>
    </citation>
    <scope>NUCLEOTIDE SEQUENCE [LARGE SCALE GENOMIC DNA]</scope>
    <source>
        <strain evidence="1 2">ZS314</strain>
    </source>
</reference>
<evidence type="ECO:0000313" key="1">
    <source>
        <dbReference type="EMBL" id="QHO68817.1"/>
    </source>
</evidence>
<organism evidence="1 2">
    <name type="scientific">Marisediminicola antarctica</name>
    <dbReference type="NCBI Taxonomy" id="674079"/>
    <lineage>
        <taxon>Bacteria</taxon>
        <taxon>Bacillati</taxon>
        <taxon>Actinomycetota</taxon>
        <taxon>Actinomycetes</taxon>
        <taxon>Micrococcales</taxon>
        <taxon>Microbacteriaceae</taxon>
        <taxon>Marisediminicola</taxon>
    </lineage>
</organism>
<evidence type="ECO:0000313" key="2">
    <source>
        <dbReference type="Proteomes" id="UP000464507"/>
    </source>
</evidence>
<dbReference type="RefSeq" id="WP_161885175.1">
    <property type="nucleotide sequence ID" value="NZ_CP017146.1"/>
</dbReference>
<dbReference type="AlphaFoldDB" id="A0A7L5AF82"/>
<gene>
    <name evidence="1" type="ORF">BHD05_03340</name>
</gene>
<protein>
    <submittedName>
        <fullName evidence="1">Uncharacterized protein</fullName>
    </submittedName>
</protein>
<dbReference type="OrthoDB" id="5122209at2"/>
<sequence>MPDTDTISTDLTDLVQSTPGVLIVYDAASTIGRVLDKVVDFVTGRESDTNPVVVKEPKSGTQVRVNIGVSDDESASDICRRVHDTVAAYLEQQGDEASEISVKVCSIG</sequence>
<dbReference type="Proteomes" id="UP000464507">
    <property type="component" value="Chromosome"/>
</dbReference>
<name>A0A7L5AF82_9MICO</name>
<proteinExistence type="predicted"/>
<accession>A0A7L5AF82</accession>
<dbReference type="EMBL" id="CP017146">
    <property type="protein sequence ID" value="QHO68817.1"/>
    <property type="molecule type" value="Genomic_DNA"/>
</dbReference>
<dbReference type="KEGG" id="mant:BHD05_03340"/>